<reference evidence="1 2" key="1">
    <citation type="submission" date="2018-07" db="EMBL/GenBank/DDBJ databases">
        <title>Dyella tabacisoli L4-6T, whole genome shotgun sequence.</title>
        <authorList>
            <person name="Zhou X.-K."/>
            <person name="Li W.-J."/>
            <person name="Duan Y.-Q."/>
        </authorList>
    </citation>
    <scope>NUCLEOTIDE SEQUENCE [LARGE SCALE GENOMIC DNA]</scope>
    <source>
        <strain evidence="1 2">L4-6</strain>
    </source>
</reference>
<sequence>MAQEQAQDDSIFDFLYVDRQRLASLLAQLSDDGVITLAKRTSSSSTSNNGKFKVGPSAIASAEGGVTDGASEGLERQFDSSFLLPINALTILQQTGRIKDESQLTLGSIVQISGKVNLRDLDLIKRLWDPFTKTIIGNAPSHKKAKVKHEIDIAGSVLKEIPPTVQVKLRTATNDFWGMLNDSDPTFSSHFIALKHGGTLQGEWYIVGILDALPDQAPSESDEMSGNLIADMAEVVNGLRELVGRPYSAFGITPLAIFRPCGEK</sequence>
<protein>
    <submittedName>
        <fullName evidence="1">Uncharacterized protein</fullName>
    </submittedName>
</protein>
<accession>A0A369UHB3</accession>
<dbReference type="AlphaFoldDB" id="A0A369UHB3"/>
<dbReference type="Proteomes" id="UP000253782">
    <property type="component" value="Unassembled WGS sequence"/>
</dbReference>
<proteinExistence type="predicted"/>
<name>A0A369UHB3_9GAMM</name>
<keyword evidence="2" id="KW-1185">Reference proteome</keyword>
<comment type="caution">
    <text evidence="1">The sequence shown here is derived from an EMBL/GenBank/DDBJ whole genome shotgun (WGS) entry which is preliminary data.</text>
</comment>
<evidence type="ECO:0000313" key="1">
    <source>
        <dbReference type="EMBL" id="RDD79936.1"/>
    </source>
</evidence>
<evidence type="ECO:0000313" key="2">
    <source>
        <dbReference type="Proteomes" id="UP000253782"/>
    </source>
</evidence>
<dbReference type="RefSeq" id="WP_114847316.1">
    <property type="nucleotide sequence ID" value="NZ_JBHSPE010000005.1"/>
</dbReference>
<gene>
    <name evidence="1" type="ORF">DVJ77_20075</name>
</gene>
<organism evidence="1 2">
    <name type="scientific">Dyella tabacisoli</name>
    <dbReference type="NCBI Taxonomy" id="2282381"/>
    <lineage>
        <taxon>Bacteria</taxon>
        <taxon>Pseudomonadati</taxon>
        <taxon>Pseudomonadota</taxon>
        <taxon>Gammaproteobacteria</taxon>
        <taxon>Lysobacterales</taxon>
        <taxon>Rhodanobacteraceae</taxon>
        <taxon>Dyella</taxon>
    </lineage>
</organism>
<dbReference type="EMBL" id="QQAH01000023">
    <property type="protein sequence ID" value="RDD79936.1"/>
    <property type="molecule type" value="Genomic_DNA"/>
</dbReference>
<dbReference type="OrthoDB" id="8114643at2"/>
<dbReference type="Pfam" id="PF19952">
    <property type="entry name" value="DUF6414"/>
    <property type="match status" value="1"/>
</dbReference>
<dbReference type="InterPro" id="IPR045633">
    <property type="entry name" value="DUF6414"/>
</dbReference>